<sequence>MLRSTPQARRLLSRGFLEPILLKPGREEPRPYVPREQKNRELKRSSGGRALPILHCQYYHQGSRYQGGEGGRGGVIQTEYVFICVPPTLSRPTQEGKRSPKLVDPVSLAEGRQEQIGPARRN</sequence>
<gene>
    <name evidence="2" type="ORF">EYF80_050975</name>
</gene>
<feature type="region of interest" description="Disordered" evidence="1">
    <location>
        <begin position="89"/>
        <end position="122"/>
    </location>
</feature>
<feature type="compositionally biased region" description="Basic and acidic residues" evidence="1">
    <location>
        <begin position="24"/>
        <end position="44"/>
    </location>
</feature>
<comment type="caution">
    <text evidence="2">The sequence shown here is derived from an EMBL/GenBank/DDBJ whole genome shotgun (WGS) entry which is preliminary data.</text>
</comment>
<reference evidence="2 3" key="1">
    <citation type="submission" date="2019-03" db="EMBL/GenBank/DDBJ databases">
        <title>First draft genome of Liparis tanakae, snailfish: a comprehensive survey of snailfish specific genes.</title>
        <authorList>
            <person name="Kim W."/>
            <person name="Song I."/>
            <person name="Jeong J.-H."/>
            <person name="Kim D."/>
            <person name="Kim S."/>
            <person name="Ryu S."/>
            <person name="Song J.Y."/>
            <person name="Lee S.K."/>
        </authorList>
    </citation>
    <scope>NUCLEOTIDE SEQUENCE [LARGE SCALE GENOMIC DNA]</scope>
    <source>
        <tissue evidence="2">Muscle</tissue>
    </source>
</reference>
<evidence type="ECO:0000256" key="1">
    <source>
        <dbReference type="SAM" id="MobiDB-lite"/>
    </source>
</evidence>
<accession>A0A4Z2FC80</accession>
<name>A0A4Z2FC80_9TELE</name>
<dbReference type="AlphaFoldDB" id="A0A4Z2FC80"/>
<protein>
    <submittedName>
        <fullName evidence="2">Uncharacterized protein</fullName>
    </submittedName>
</protein>
<dbReference type="Proteomes" id="UP000314294">
    <property type="component" value="Unassembled WGS sequence"/>
</dbReference>
<evidence type="ECO:0000313" key="3">
    <source>
        <dbReference type="Proteomes" id="UP000314294"/>
    </source>
</evidence>
<feature type="region of interest" description="Disordered" evidence="1">
    <location>
        <begin position="23"/>
        <end position="48"/>
    </location>
</feature>
<proteinExistence type="predicted"/>
<evidence type="ECO:0000313" key="2">
    <source>
        <dbReference type="EMBL" id="TNN38856.1"/>
    </source>
</evidence>
<keyword evidence="3" id="KW-1185">Reference proteome</keyword>
<organism evidence="2 3">
    <name type="scientific">Liparis tanakae</name>
    <name type="common">Tanaka's snailfish</name>
    <dbReference type="NCBI Taxonomy" id="230148"/>
    <lineage>
        <taxon>Eukaryota</taxon>
        <taxon>Metazoa</taxon>
        <taxon>Chordata</taxon>
        <taxon>Craniata</taxon>
        <taxon>Vertebrata</taxon>
        <taxon>Euteleostomi</taxon>
        <taxon>Actinopterygii</taxon>
        <taxon>Neopterygii</taxon>
        <taxon>Teleostei</taxon>
        <taxon>Neoteleostei</taxon>
        <taxon>Acanthomorphata</taxon>
        <taxon>Eupercaria</taxon>
        <taxon>Perciformes</taxon>
        <taxon>Cottioidei</taxon>
        <taxon>Cottales</taxon>
        <taxon>Liparidae</taxon>
        <taxon>Liparis</taxon>
    </lineage>
</organism>
<dbReference type="EMBL" id="SRLO01001331">
    <property type="protein sequence ID" value="TNN38856.1"/>
    <property type="molecule type" value="Genomic_DNA"/>
</dbReference>